<dbReference type="PANTHER" id="PTHR10165:SF103">
    <property type="entry name" value="PHOSPHOLIPID PHOSPHATASE HOMOLOG 1.2 HOMOLOG"/>
    <property type="match status" value="1"/>
</dbReference>
<dbReference type="Pfam" id="PF01569">
    <property type="entry name" value="PAP2"/>
    <property type="match status" value="1"/>
</dbReference>
<dbReference type="InterPro" id="IPR000326">
    <property type="entry name" value="PAP2/HPO"/>
</dbReference>
<name>A0ABY7FPV0_MYAAR</name>
<evidence type="ECO:0000256" key="2">
    <source>
        <dbReference type="ARBA" id="ARBA00008816"/>
    </source>
</evidence>
<feature type="transmembrane region" description="Helical" evidence="6">
    <location>
        <begin position="83"/>
        <end position="106"/>
    </location>
</feature>
<reference evidence="8" key="1">
    <citation type="submission" date="2022-11" db="EMBL/GenBank/DDBJ databases">
        <title>Centuries of genome instability and evolution in soft-shell clam transmissible cancer (bioRxiv).</title>
        <authorList>
            <person name="Hart S.F.M."/>
            <person name="Yonemitsu M.A."/>
            <person name="Giersch R.M."/>
            <person name="Beal B.F."/>
            <person name="Arriagada G."/>
            <person name="Davis B.W."/>
            <person name="Ostrander E.A."/>
            <person name="Goff S.P."/>
            <person name="Metzger M.J."/>
        </authorList>
    </citation>
    <scope>NUCLEOTIDE SEQUENCE</scope>
    <source>
        <strain evidence="8">MELC-2E11</strain>
        <tissue evidence="8">Siphon/mantle</tissue>
    </source>
</reference>
<dbReference type="InterPro" id="IPR043216">
    <property type="entry name" value="PAP-like"/>
</dbReference>
<dbReference type="Gene3D" id="1.20.144.10">
    <property type="entry name" value="Phosphatidic acid phosphatase type 2/haloperoxidase"/>
    <property type="match status" value="2"/>
</dbReference>
<comment type="subcellular location">
    <subcellularLocation>
        <location evidence="1">Membrane</location>
        <topology evidence="1">Multi-pass membrane protein</topology>
    </subcellularLocation>
</comment>
<evidence type="ECO:0000259" key="7">
    <source>
        <dbReference type="SMART" id="SM00014"/>
    </source>
</evidence>
<dbReference type="SMART" id="SM00014">
    <property type="entry name" value="acidPPc"/>
    <property type="match status" value="1"/>
</dbReference>
<evidence type="ECO:0000256" key="3">
    <source>
        <dbReference type="ARBA" id="ARBA00022692"/>
    </source>
</evidence>
<dbReference type="SUPFAM" id="SSF48317">
    <property type="entry name" value="Acid phosphatase/Vanadium-dependent haloperoxidase"/>
    <property type="match status" value="1"/>
</dbReference>
<organism evidence="8 9">
    <name type="scientific">Mya arenaria</name>
    <name type="common">Soft-shell clam</name>
    <dbReference type="NCBI Taxonomy" id="6604"/>
    <lineage>
        <taxon>Eukaryota</taxon>
        <taxon>Metazoa</taxon>
        <taxon>Spiralia</taxon>
        <taxon>Lophotrochozoa</taxon>
        <taxon>Mollusca</taxon>
        <taxon>Bivalvia</taxon>
        <taxon>Autobranchia</taxon>
        <taxon>Heteroconchia</taxon>
        <taxon>Euheterodonta</taxon>
        <taxon>Imparidentia</taxon>
        <taxon>Neoheterodontei</taxon>
        <taxon>Myida</taxon>
        <taxon>Myoidea</taxon>
        <taxon>Myidae</taxon>
        <taxon>Mya</taxon>
    </lineage>
</organism>
<dbReference type="InterPro" id="IPR036938">
    <property type="entry name" value="PAP2/HPO_sf"/>
</dbReference>
<dbReference type="EMBL" id="CP111024">
    <property type="protein sequence ID" value="WAR24230.1"/>
    <property type="molecule type" value="Genomic_DNA"/>
</dbReference>
<evidence type="ECO:0000313" key="9">
    <source>
        <dbReference type="Proteomes" id="UP001164746"/>
    </source>
</evidence>
<evidence type="ECO:0000313" key="8">
    <source>
        <dbReference type="EMBL" id="WAR24230.1"/>
    </source>
</evidence>
<evidence type="ECO:0000256" key="1">
    <source>
        <dbReference type="ARBA" id="ARBA00004141"/>
    </source>
</evidence>
<feature type="transmembrane region" description="Helical" evidence="6">
    <location>
        <begin position="35"/>
        <end position="58"/>
    </location>
</feature>
<gene>
    <name evidence="8" type="ORF">MAR_037899</name>
</gene>
<protein>
    <submittedName>
        <fullName evidence="8">WUN-like protein</fullName>
    </submittedName>
</protein>
<keyword evidence="9" id="KW-1185">Reference proteome</keyword>
<dbReference type="PANTHER" id="PTHR10165">
    <property type="entry name" value="LIPID PHOSPHATE PHOSPHATASE"/>
    <property type="match status" value="1"/>
</dbReference>
<feature type="transmembrane region" description="Helical" evidence="6">
    <location>
        <begin position="163"/>
        <end position="181"/>
    </location>
</feature>
<keyword evidence="4 6" id="KW-1133">Transmembrane helix</keyword>
<accession>A0ABY7FPV0</accession>
<dbReference type="Proteomes" id="UP001164746">
    <property type="component" value="Chromosome 13"/>
</dbReference>
<evidence type="ECO:0000256" key="6">
    <source>
        <dbReference type="SAM" id="Phobius"/>
    </source>
</evidence>
<sequence length="254" mass="29226">MIEPKETDRFIPQAAHRHRLLTINRYNMEPIRRRMILRVLFDVICIACVGLPVIILFFAAKPYQRGFYCDDQTLMHPYLSNTIPTWVAGFVGIVLPCVTLVIPFFFGAGLCQLTTDIAKYTVGRLRPHFLTVCQPDAAVCAINSGCHFPPAYIQFKFTWKRYWLVRPVFQAIAFFLAYYTALSRISDYMHHWSDVLSDILHVQSIAMAKEQMPGLQYIASPLQPTCSQGYAEYRSRHACMMPSARYSCLDTLHK</sequence>
<proteinExistence type="inferred from homology"/>
<keyword evidence="5 6" id="KW-0472">Membrane</keyword>
<comment type="similarity">
    <text evidence="2">Belongs to the PA-phosphatase related phosphoesterase family.</text>
</comment>
<evidence type="ECO:0000256" key="5">
    <source>
        <dbReference type="ARBA" id="ARBA00023136"/>
    </source>
</evidence>
<feature type="domain" description="Phosphatidic acid phosphatase type 2/haloperoxidase" evidence="7">
    <location>
        <begin position="101"/>
        <end position="212"/>
    </location>
</feature>
<keyword evidence="3 6" id="KW-0812">Transmembrane</keyword>
<evidence type="ECO:0000256" key="4">
    <source>
        <dbReference type="ARBA" id="ARBA00022989"/>
    </source>
</evidence>